<feature type="transmembrane region" description="Helical" evidence="8">
    <location>
        <begin position="143"/>
        <end position="166"/>
    </location>
</feature>
<evidence type="ECO:0000256" key="3">
    <source>
        <dbReference type="ARBA" id="ARBA00022448"/>
    </source>
</evidence>
<keyword evidence="3" id="KW-0813">Transport</keyword>
<feature type="transmembrane region" description="Helical" evidence="8">
    <location>
        <begin position="209"/>
        <end position="229"/>
    </location>
</feature>
<keyword evidence="11" id="KW-1185">Reference proteome</keyword>
<proteinExistence type="inferred from homology"/>
<evidence type="ECO:0000256" key="6">
    <source>
        <dbReference type="ARBA" id="ARBA00022989"/>
    </source>
</evidence>
<dbReference type="InterPro" id="IPR037185">
    <property type="entry name" value="EmrE-like"/>
</dbReference>
<dbReference type="AlphaFoldDB" id="A0A128FDZ1"/>
<evidence type="ECO:0000256" key="5">
    <source>
        <dbReference type="ARBA" id="ARBA00022692"/>
    </source>
</evidence>
<organism evidence="10 11">
    <name type="scientific">Grimontia marina</name>
    <dbReference type="NCBI Taxonomy" id="646534"/>
    <lineage>
        <taxon>Bacteria</taxon>
        <taxon>Pseudomonadati</taxon>
        <taxon>Pseudomonadota</taxon>
        <taxon>Gammaproteobacteria</taxon>
        <taxon>Vibrionales</taxon>
        <taxon>Vibrionaceae</taxon>
        <taxon>Grimontia</taxon>
    </lineage>
</organism>
<feature type="transmembrane region" description="Helical" evidence="8">
    <location>
        <begin position="37"/>
        <end position="54"/>
    </location>
</feature>
<evidence type="ECO:0000259" key="9">
    <source>
        <dbReference type="Pfam" id="PF00892"/>
    </source>
</evidence>
<dbReference type="Proteomes" id="UP000073601">
    <property type="component" value="Unassembled WGS sequence"/>
</dbReference>
<feature type="transmembrane region" description="Helical" evidence="8">
    <location>
        <begin position="178"/>
        <end position="197"/>
    </location>
</feature>
<dbReference type="GO" id="GO:0005886">
    <property type="term" value="C:plasma membrane"/>
    <property type="evidence" value="ECO:0007669"/>
    <property type="project" value="UniProtKB-SubCell"/>
</dbReference>
<evidence type="ECO:0000256" key="1">
    <source>
        <dbReference type="ARBA" id="ARBA00004651"/>
    </source>
</evidence>
<dbReference type="PANTHER" id="PTHR22911">
    <property type="entry name" value="ACYL-MALONYL CONDENSING ENZYME-RELATED"/>
    <property type="match status" value="1"/>
</dbReference>
<dbReference type="SUPFAM" id="SSF103481">
    <property type="entry name" value="Multidrug resistance efflux transporter EmrE"/>
    <property type="match status" value="2"/>
</dbReference>
<dbReference type="RefSeq" id="WP_062711864.1">
    <property type="nucleotide sequence ID" value="NZ_CAWRCI010000030.1"/>
</dbReference>
<keyword evidence="7 8" id="KW-0472">Membrane</keyword>
<keyword evidence="4" id="KW-1003">Cell membrane</keyword>
<evidence type="ECO:0000313" key="11">
    <source>
        <dbReference type="Proteomes" id="UP000073601"/>
    </source>
</evidence>
<name>A0A128FDZ1_9GAMM</name>
<comment type="subcellular location">
    <subcellularLocation>
        <location evidence="1">Cell membrane</location>
        <topology evidence="1">Multi-pass membrane protein</topology>
    </subcellularLocation>
</comment>
<feature type="transmembrane region" description="Helical" evidence="8">
    <location>
        <begin position="105"/>
        <end position="123"/>
    </location>
</feature>
<dbReference type="InterPro" id="IPR004626">
    <property type="entry name" value="RarD"/>
</dbReference>
<protein>
    <submittedName>
        <fullName evidence="10">EamA-like transporter family protein</fullName>
    </submittedName>
</protein>
<keyword evidence="5 8" id="KW-0812">Transmembrane</keyword>
<dbReference type="Pfam" id="PF00892">
    <property type="entry name" value="EamA"/>
    <property type="match status" value="1"/>
</dbReference>
<dbReference type="PANTHER" id="PTHR22911:SF137">
    <property type="entry name" value="SOLUTE CARRIER FAMILY 35 MEMBER G2-RELATED"/>
    <property type="match status" value="1"/>
</dbReference>
<evidence type="ECO:0000256" key="7">
    <source>
        <dbReference type="ARBA" id="ARBA00023136"/>
    </source>
</evidence>
<feature type="transmembrane region" description="Helical" evidence="8">
    <location>
        <begin position="241"/>
        <end position="261"/>
    </location>
</feature>
<keyword evidence="6 8" id="KW-1133">Transmembrane helix</keyword>
<comment type="similarity">
    <text evidence="2">Belongs to the EamA transporter family.</text>
</comment>
<evidence type="ECO:0000313" key="10">
    <source>
        <dbReference type="EMBL" id="CZF84544.1"/>
    </source>
</evidence>
<sequence length="299" mass="32767">MSPTRFGNVMAAVAFLLWGAMPLYYQFLPNAAMDELLALRILASLPFLLLVLQLRKAKSPNWAALIADKRSFLFAGIASVMMCVSWSAFTWAMNNDRVLDASLGYFINPLLVIALGVVAFNETLSLGQKAAVVFGTLGLSYQIWQYGELPVAALLMAVGFALYGWCKRHVKYDAISSLLVETIVLLLIAAIYMAYKMSTGNSVAVSGDMSTLLLYLGAAPVTLLPLFFFSEAVKYAQMSMIGFMQYIEPSLQFVLAVAVFSETFDSVKTVSFGLIWLGLAIGIIENLVKVKPKPDLPQH</sequence>
<dbReference type="InterPro" id="IPR000620">
    <property type="entry name" value="EamA_dom"/>
</dbReference>
<dbReference type="EMBL" id="FIZY01000030">
    <property type="protein sequence ID" value="CZF84544.1"/>
    <property type="molecule type" value="Genomic_DNA"/>
</dbReference>
<feature type="transmembrane region" description="Helical" evidence="8">
    <location>
        <begin position="267"/>
        <end position="288"/>
    </location>
</feature>
<evidence type="ECO:0000256" key="8">
    <source>
        <dbReference type="SAM" id="Phobius"/>
    </source>
</evidence>
<reference evidence="11" key="1">
    <citation type="submission" date="2016-02" db="EMBL/GenBank/DDBJ databases">
        <authorList>
            <person name="Rodrigo-Torres Lidia"/>
            <person name="Arahal R.David."/>
        </authorList>
    </citation>
    <scope>NUCLEOTIDE SEQUENCE [LARGE SCALE GENOMIC DNA]</scope>
    <source>
        <strain evidence="11">CECT 8713</strain>
    </source>
</reference>
<feature type="transmembrane region" description="Helical" evidence="8">
    <location>
        <begin position="6"/>
        <end position="25"/>
    </location>
</feature>
<accession>A0A128FDZ1</accession>
<evidence type="ECO:0000256" key="4">
    <source>
        <dbReference type="ARBA" id="ARBA00022475"/>
    </source>
</evidence>
<gene>
    <name evidence="10" type="ORF">GMA8713_03144</name>
</gene>
<feature type="domain" description="EamA" evidence="9">
    <location>
        <begin position="6"/>
        <end position="139"/>
    </location>
</feature>
<feature type="transmembrane region" description="Helical" evidence="8">
    <location>
        <begin position="74"/>
        <end position="93"/>
    </location>
</feature>
<dbReference type="OrthoDB" id="369870at2"/>
<dbReference type="NCBIfam" id="TIGR00688">
    <property type="entry name" value="rarD"/>
    <property type="match status" value="1"/>
</dbReference>
<evidence type="ECO:0000256" key="2">
    <source>
        <dbReference type="ARBA" id="ARBA00007362"/>
    </source>
</evidence>